<accession>A0A2S0PD86</accession>
<dbReference type="SUPFAM" id="SSF51735">
    <property type="entry name" value="NAD(P)-binding Rossmann-fold domains"/>
    <property type="match status" value="1"/>
</dbReference>
<keyword evidence="3" id="KW-1185">Reference proteome</keyword>
<gene>
    <name evidence="2" type="ORF">DAI18_15820</name>
</gene>
<dbReference type="EMBL" id="CP028519">
    <property type="protein sequence ID" value="AVY95344.1"/>
    <property type="molecule type" value="Genomic_DNA"/>
</dbReference>
<dbReference type="InterPro" id="IPR036291">
    <property type="entry name" value="NAD(P)-bd_dom_sf"/>
</dbReference>
<sequence length="314" mass="33727">MYPLQRFCLIGGSGFIGTYLAERLIRAGKRVTIPTRQFERAKRRVLSLPQLELAEVNIGDADALAALLRGHDAVVNLVGILHGSRQDFERAHVGLTGTILRACQLAGVRRYGHISAIGAAPDAASDYQRSKAQAEALVRDSGLDWTLFRPSVVFGREDHFLNLFASLQRYLPLLPLAGADTRFQPVWVDDVARAIVAALACDAAVGKTLELVGPDILTLRELVKKVGRWSGHPRPVIGLPTGLALLQAGLMECLPGQPLMSRDNVRSLATDNVGSQGFPSGLLGFAPSSLNAIAPGWLAGGDSAFDRLRAGARR</sequence>
<dbReference type="PANTHER" id="PTHR12126">
    <property type="entry name" value="NADH-UBIQUINONE OXIDOREDUCTASE 39 KDA SUBUNIT-RELATED"/>
    <property type="match status" value="1"/>
</dbReference>
<dbReference type="RefSeq" id="WP_036386291.1">
    <property type="nucleotide sequence ID" value="NZ_CP028519.1"/>
</dbReference>
<dbReference type="OrthoDB" id="5292533at2"/>
<dbReference type="InterPro" id="IPR051207">
    <property type="entry name" value="ComplexI_NDUFA9_subunit"/>
</dbReference>
<reference evidence="2 3" key="1">
    <citation type="submission" date="2018-04" db="EMBL/GenBank/DDBJ databases">
        <title>Denitrifier Microvirgula.</title>
        <authorList>
            <person name="Anderson E."/>
            <person name="Jang J."/>
            <person name="Ishii S."/>
        </authorList>
    </citation>
    <scope>NUCLEOTIDE SEQUENCE [LARGE SCALE GENOMIC DNA]</scope>
    <source>
        <strain evidence="2 3">BE2.4</strain>
    </source>
</reference>
<dbReference type="KEGG" id="maer:DAI18_15820"/>
<dbReference type="Gene3D" id="3.40.50.720">
    <property type="entry name" value="NAD(P)-binding Rossmann-like Domain"/>
    <property type="match status" value="1"/>
</dbReference>
<dbReference type="AlphaFoldDB" id="A0A2S0PD86"/>
<dbReference type="InterPro" id="IPR016040">
    <property type="entry name" value="NAD(P)-bd_dom"/>
</dbReference>
<dbReference type="Pfam" id="PF13460">
    <property type="entry name" value="NAD_binding_10"/>
    <property type="match status" value="1"/>
</dbReference>
<dbReference type="STRING" id="1122240.GCA_000620105_02772"/>
<protein>
    <submittedName>
        <fullName evidence="2">Complex I NDUFA9 subunit family protein</fullName>
    </submittedName>
</protein>
<dbReference type="Proteomes" id="UP000244173">
    <property type="component" value="Chromosome"/>
</dbReference>
<evidence type="ECO:0000259" key="1">
    <source>
        <dbReference type="Pfam" id="PF13460"/>
    </source>
</evidence>
<evidence type="ECO:0000313" key="3">
    <source>
        <dbReference type="Proteomes" id="UP000244173"/>
    </source>
</evidence>
<evidence type="ECO:0000313" key="2">
    <source>
        <dbReference type="EMBL" id="AVY95344.1"/>
    </source>
</evidence>
<dbReference type="CDD" id="cd05271">
    <property type="entry name" value="NDUFA9_like_SDR_a"/>
    <property type="match status" value="1"/>
</dbReference>
<feature type="domain" description="NAD(P)-binding" evidence="1">
    <location>
        <begin position="11"/>
        <end position="153"/>
    </location>
</feature>
<dbReference type="PANTHER" id="PTHR12126:SF11">
    <property type="entry name" value="NADH DEHYDROGENASE [UBIQUINONE] 1 ALPHA SUBCOMPLEX SUBUNIT 9, MITOCHONDRIAL"/>
    <property type="match status" value="1"/>
</dbReference>
<organism evidence="2 3">
    <name type="scientific">Microvirgula aerodenitrificans</name>
    <dbReference type="NCBI Taxonomy" id="57480"/>
    <lineage>
        <taxon>Bacteria</taxon>
        <taxon>Pseudomonadati</taxon>
        <taxon>Pseudomonadota</taxon>
        <taxon>Betaproteobacteria</taxon>
        <taxon>Neisseriales</taxon>
        <taxon>Aquaspirillaceae</taxon>
        <taxon>Microvirgula</taxon>
    </lineage>
</organism>
<dbReference type="GO" id="GO:0044877">
    <property type="term" value="F:protein-containing complex binding"/>
    <property type="evidence" value="ECO:0007669"/>
    <property type="project" value="TreeGrafter"/>
</dbReference>
<proteinExistence type="predicted"/>
<name>A0A2S0PD86_9NEIS</name>